<feature type="domain" description="Reverse transcriptase zinc-binding" evidence="2">
    <location>
        <begin position="38"/>
        <end position="88"/>
    </location>
</feature>
<dbReference type="PANTHER" id="PTHR47074:SF11">
    <property type="entry name" value="REVERSE TRANSCRIPTASE-LIKE PROTEIN"/>
    <property type="match status" value="1"/>
</dbReference>
<evidence type="ECO:0008006" key="5">
    <source>
        <dbReference type="Google" id="ProtNLM"/>
    </source>
</evidence>
<evidence type="ECO:0000259" key="2">
    <source>
        <dbReference type="Pfam" id="PF13966"/>
    </source>
</evidence>
<dbReference type="SUPFAM" id="SSF53098">
    <property type="entry name" value="Ribonuclease H-like"/>
    <property type="match status" value="1"/>
</dbReference>
<keyword evidence="4" id="KW-1185">Reference proteome</keyword>
<dbReference type="PANTHER" id="PTHR47074">
    <property type="entry name" value="BNAC02G40300D PROTEIN"/>
    <property type="match status" value="1"/>
</dbReference>
<dbReference type="InterPro" id="IPR002156">
    <property type="entry name" value="RNaseH_domain"/>
</dbReference>
<reference evidence="4" key="1">
    <citation type="journal article" date="2017" name="Front. Plant Sci.">
        <title>Climate Clever Clovers: New Paradigm to Reduce the Environmental Footprint of Ruminants by Breeding Low Methanogenic Forages Utilizing Haplotype Variation.</title>
        <authorList>
            <person name="Kaur P."/>
            <person name="Appels R."/>
            <person name="Bayer P.E."/>
            <person name="Keeble-Gagnere G."/>
            <person name="Wang J."/>
            <person name="Hirakawa H."/>
            <person name="Shirasawa K."/>
            <person name="Vercoe P."/>
            <person name="Stefanova K."/>
            <person name="Durmic Z."/>
            <person name="Nichols P."/>
            <person name="Revell C."/>
            <person name="Isobe S.N."/>
            <person name="Edwards D."/>
            <person name="Erskine W."/>
        </authorList>
    </citation>
    <scope>NUCLEOTIDE SEQUENCE [LARGE SCALE GENOMIC DNA]</scope>
    <source>
        <strain evidence="4">cv. Daliak</strain>
    </source>
</reference>
<name>A0A2Z6PCP7_TRISU</name>
<dbReference type="InterPro" id="IPR012337">
    <property type="entry name" value="RNaseH-like_sf"/>
</dbReference>
<dbReference type="InterPro" id="IPR044730">
    <property type="entry name" value="RNase_H-like_dom_plant"/>
</dbReference>
<dbReference type="GO" id="GO:0004523">
    <property type="term" value="F:RNA-DNA hybrid ribonuclease activity"/>
    <property type="evidence" value="ECO:0007669"/>
    <property type="project" value="InterPro"/>
</dbReference>
<dbReference type="Pfam" id="PF13966">
    <property type="entry name" value="zf-RVT"/>
    <property type="match status" value="1"/>
</dbReference>
<dbReference type="Gene3D" id="3.30.420.10">
    <property type="entry name" value="Ribonuclease H-like superfamily/Ribonuclease H"/>
    <property type="match status" value="1"/>
</dbReference>
<dbReference type="Pfam" id="PF13456">
    <property type="entry name" value="RVT_3"/>
    <property type="match status" value="1"/>
</dbReference>
<gene>
    <name evidence="3" type="ORF">TSUD_369250</name>
</gene>
<dbReference type="InterPro" id="IPR026960">
    <property type="entry name" value="RVT-Znf"/>
</dbReference>
<evidence type="ECO:0000313" key="3">
    <source>
        <dbReference type="EMBL" id="GAU47092.1"/>
    </source>
</evidence>
<evidence type="ECO:0000313" key="4">
    <source>
        <dbReference type="Proteomes" id="UP000242715"/>
    </source>
</evidence>
<dbReference type="AlphaFoldDB" id="A0A2Z6PCP7"/>
<feature type="domain" description="RNase H type-1" evidence="1">
    <location>
        <begin position="194"/>
        <end position="306"/>
    </location>
</feature>
<organism evidence="3 4">
    <name type="scientific">Trifolium subterraneum</name>
    <name type="common">Subterranean clover</name>
    <dbReference type="NCBI Taxonomy" id="3900"/>
    <lineage>
        <taxon>Eukaryota</taxon>
        <taxon>Viridiplantae</taxon>
        <taxon>Streptophyta</taxon>
        <taxon>Embryophyta</taxon>
        <taxon>Tracheophyta</taxon>
        <taxon>Spermatophyta</taxon>
        <taxon>Magnoliopsida</taxon>
        <taxon>eudicotyledons</taxon>
        <taxon>Gunneridae</taxon>
        <taxon>Pentapetalae</taxon>
        <taxon>rosids</taxon>
        <taxon>fabids</taxon>
        <taxon>Fabales</taxon>
        <taxon>Fabaceae</taxon>
        <taxon>Papilionoideae</taxon>
        <taxon>50 kb inversion clade</taxon>
        <taxon>NPAAA clade</taxon>
        <taxon>Hologalegina</taxon>
        <taxon>IRL clade</taxon>
        <taxon>Trifolieae</taxon>
        <taxon>Trifolium</taxon>
    </lineage>
</organism>
<dbReference type="InterPro" id="IPR036397">
    <property type="entry name" value="RNaseH_sf"/>
</dbReference>
<accession>A0A2Z6PCP7</accession>
<dbReference type="CDD" id="cd06222">
    <property type="entry name" value="RNase_H_like"/>
    <property type="match status" value="1"/>
</dbReference>
<dbReference type="OrthoDB" id="1436518at2759"/>
<dbReference type="InterPro" id="IPR052929">
    <property type="entry name" value="RNase_H-like_EbsB-rel"/>
</dbReference>
<evidence type="ECO:0000259" key="1">
    <source>
        <dbReference type="Pfam" id="PF13456"/>
    </source>
</evidence>
<dbReference type="EMBL" id="DF974281">
    <property type="protein sequence ID" value="GAU47092.1"/>
    <property type="molecule type" value="Genomic_DNA"/>
</dbReference>
<proteinExistence type="predicted"/>
<dbReference type="Proteomes" id="UP000242715">
    <property type="component" value="Unassembled WGS sequence"/>
</dbReference>
<sequence>MPAQKLVQVNLMVCRLTLRATNAILRKCVLALYLNVVNLWRLVKHILPSRARLAKKGLTLDPWCPLCYQQVEDYEHLFMSCPFAKLTWFASPLDLHAPSNVDVNSWVLQGLSNPLVEGVQIFCTMSKIWFHRNKLIFKQQAFVPHEVASSASSFVAEFSPTFLREIYMNTSDVLEASQVVSPVCNRICVDAGSFSNGSTGWGLIVKDHESSVILSACRFEEIYTCPILAEALGIRWAIQTAIDLNYNQVTIVSDALTIVKGIEGKTCPAEVALIVQDCISLCSNFMHVAVVYVKRTLNTEAHNLVQLSKHVGCRTWSGIIPNLAVVCNPHLGASS</sequence>
<protein>
    <recommendedName>
        <fullName evidence="5">RNase H type-1 domain-containing protein</fullName>
    </recommendedName>
</protein>
<dbReference type="GO" id="GO:0003676">
    <property type="term" value="F:nucleic acid binding"/>
    <property type="evidence" value="ECO:0007669"/>
    <property type="project" value="InterPro"/>
</dbReference>